<dbReference type="PANTHER" id="PTHR43222:SF11">
    <property type="entry name" value="PHOSPHATASE NUDJ"/>
    <property type="match status" value="1"/>
</dbReference>
<dbReference type="Proteomes" id="UP001431235">
    <property type="component" value="Unassembled WGS sequence"/>
</dbReference>
<reference evidence="7 8" key="1">
    <citation type="submission" date="2021-08" db="EMBL/GenBank/DDBJ databases">
        <title>Novel members of of the genus Stenotrophomonas from differernt environment.</title>
        <authorList>
            <person name="Deng Y."/>
        </authorList>
    </citation>
    <scope>NUCLEOTIDE SEQUENCE [LARGE SCALE GENOMIC DNA]</scope>
    <source>
        <strain evidence="7 8">CPCC 101365</strain>
    </source>
</reference>
<comment type="subunit">
    <text evidence="2 4">Monomer.</text>
</comment>
<dbReference type="Gene3D" id="3.90.79.10">
    <property type="entry name" value="Nucleoside Triphosphate Pyrophosphohydrolase"/>
    <property type="match status" value="1"/>
</dbReference>
<evidence type="ECO:0000256" key="5">
    <source>
        <dbReference type="SAM" id="MobiDB-lite"/>
    </source>
</evidence>
<dbReference type="PANTHER" id="PTHR43222">
    <property type="entry name" value="NUDIX HYDROLASE 23"/>
    <property type="match status" value="1"/>
</dbReference>
<evidence type="ECO:0000259" key="6">
    <source>
        <dbReference type="PROSITE" id="PS51462"/>
    </source>
</evidence>
<evidence type="ECO:0000256" key="1">
    <source>
        <dbReference type="ARBA" id="ARBA00007608"/>
    </source>
</evidence>
<dbReference type="CDD" id="cd03675">
    <property type="entry name" value="NUDIX_Hydrolase"/>
    <property type="match status" value="1"/>
</dbReference>
<evidence type="ECO:0000256" key="4">
    <source>
        <dbReference type="RuleBase" id="RU364043"/>
    </source>
</evidence>
<keyword evidence="4" id="KW-0460">Magnesium</keyword>
<dbReference type="SUPFAM" id="SSF55811">
    <property type="entry name" value="Nudix"/>
    <property type="match status" value="1"/>
</dbReference>
<keyword evidence="4 7" id="KW-0378">Hydrolase</keyword>
<feature type="domain" description="Nudix hydrolase" evidence="6">
    <location>
        <begin position="28"/>
        <end position="158"/>
    </location>
</feature>
<dbReference type="InterPro" id="IPR015797">
    <property type="entry name" value="NUDIX_hydrolase-like_dom_sf"/>
</dbReference>
<evidence type="ECO:0000256" key="2">
    <source>
        <dbReference type="ARBA" id="ARBA00011245"/>
    </source>
</evidence>
<dbReference type="EMBL" id="JAIKTS010000001">
    <property type="protein sequence ID" value="MCL7713860.1"/>
    <property type="molecule type" value="Genomic_DNA"/>
</dbReference>
<evidence type="ECO:0000313" key="7">
    <source>
        <dbReference type="EMBL" id="MCL7713860.1"/>
    </source>
</evidence>
<dbReference type="Pfam" id="PF00293">
    <property type="entry name" value="NUDIX"/>
    <property type="match status" value="1"/>
</dbReference>
<gene>
    <name evidence="4" type="primary">nudJ</name>
    <name evidence="7" type="ORF">K5L01_04175</name>
</gene>
<keyword evidence="8" id="KW-1185">Reference proteome</keyword>
<dbReference type="GO" id="GO:0016787">
    <property type="term" value="F:hydrolase activity"/>
    <property type="evidence" value="ECO:0007669"/>
    <property type="project" value="UniProtKB-KW"/>
</dbReference>
<comment type="cofactor">
    <cofactor evidence="4">
        <name>Mg(2+)</name>
        <dbReference type="ChEBI" id="CHEBI:18420"/>
    </cofactor>
</comment>
<feature type="region of interest" description="Disordered" evidence="5">
    <location>
        <begin position="1"/>
        <end position="25"/>
    </location>
</feature>
<dbReference type="InterPro" id="IPR000086">
    <property type="entry name" value="NUDIX_hydrolase_dom"/>
</dbReference>
<comment type="similarity">
    <text evidence="1 4">Belongs to the Nudix hydrolase family. NudJ subfamily.</text>
</comment>
<evidence type="ECO:0000313" key="8">
    <source>
        <dbReference type="Proteomes" id="UP001431235"/>
    </source>
</evidence>
<sequence length="171" mass="18547">MTVSAAGPSIPSEPHASAGSPPEAGRWAPRVTVATVVARAGQLLLVEEEKQGRRVLNQPAGHLEPGESLVEAAVRETLEETAWEVRPTAFIGAYQWNAADGTPFLRFAFAAEPVAHHPERALDHGIVQALWLAPAALQADMARLRSPLVWQTVSDWLAGQRYPLSLLRRLP</sequence>
<protein>
    <recommendedName>
        <fullName evidence="3 4">Phosphatase NudJ</fullName>
        <ecNumber evidence="4">3.6.1.-</ecNumber>
    </recommendedName>
</protein>
<dbReference type="InterPro" id="IPR033713">
    <property type="entry name" value="NudJ"/>
</dbReference>
<proteinExistence type="inferred from homology"/>
<dbReference type="PROSITE" id="PS51462">
    <property type="entry name" value="NUDIX"/>
    <property type="match status" value="1"/>
</dbReference>
<evidence type="ECO:0000256" key="3">
    <source>
        <dbReference type="ARBA" id="ARBA00015552"/>
    </source>
</evidence>
<comment type="caution">
    <text evidence="7">The sequence shown here is derived from an EMBL/GenBank/DDBJ whole genome shotgun (WGS) entry which is preliminary data.</text>
</comment>
<organism evidence="7 8">
    <name type="scientific">Stenotrophomonas mori</name>
    <dbReference type="NCBI Taxonomy" id="2871096"/>
    <lineage>
        <taxon>Bacteria</taxon>
        <taxon>Pseudomonadati</taxon>
        <taxon>Pseudomonadota</taxon>
        <taxon>Gammaproteobacteria</taxon>
        <taxon>Lysobacterales</taxon>
        <taxon>Lysobacteraceae</taxon>
        <taxon>Stenotrophomonas</taxon>
    </lineage>
</organism>
<name>A0ABT0SEW6_9GAMM</name>
<accession>A0ABT0SEW6</accession>
<dbReference type="EC" id="3.6.1.-" evidence="4"/>